<accession>A0ACC3D7Y4</accession>
<name>A0ACC3D7Y4_9PEZI</name>
<comment type="caution">
    <text evidence="1">The sequence shown here is derived from an EMBL/GenBank/DDBJ whole genome shotgun (WGS) entry which is preliminary data.</text>
</comment>
<feature type="non-terminal residue" evidence="1">
    <location>
        <position position="720"/>
    </location>
</feature>
<sequence>MAAVTARSNPSIPIKSRYTGANGASGIDGANGYDSPPDTPRSPISPRQPFQGASSGLNQRAVSSGSNRISSLNQMVHRDLMSGSYGTNSVQETATSLKRKSASELGAGVSQSASYISFINLVESIRSERLATLPHKGGTWDKVLIRALYFAEQLHGFENAVQSFATGSEAAGQIGYGHVRLLLELGHENSEALDKAFGFFYKCALMASSLLDRSDLLSVTGETREQLCMMYSDLLTLVVEVAVRFYKAVHGMSTSSLSLNMYETFGDTIETFRSRYDKITEAIWSFQIEKETRKSDIVGVKVLGRWLAPQDRVLAVIGADHTTFADQQAEYTCLWFQDDLTGFVKSDDELLLVNGRPGSGKTTLAASIVERLQRPLGRRSFQTLFCSIGAVPSQATTLHVVKALLYQLLNIRVGNMDLYRSLVESYYHARQCADPKAYEEHLWVALAEALKRPIEDGNDTILVVDGLDELATSSKTSGQDLLNKLAQVTTQAKRVKMIGLSQALSVPSSTRGSQRLISSEDTRDDIHAVVIKSLIHCRHFHSKPGPEQEGIINRIITVSDGSFLVAALLAQTIRVEKTQETFTKAVHNLQNAKPSVHDLVSRLLSMLEPNNDAKTLLSWLVDAARPMTYDEVQALFSINTQRVSNTERRVDVHSLVNSIKPLLSVHEDIVRVRHVTFHNALQTLFNQGKVLTPVKDRQMDLLLRTLAYAKSVLTDKGEPT</sequence>
<protein>
    <submittedName>
        <fullName evidence="1">Uncharacterized protein</fullName>
    </submittedName>
</protein>
<gene>
    <name evidence="1" type="ORF">LTS18_001248</name>
</gene>
<proteinExistence type="predicted"/>
<organism evidence="1 2">
    <name type="scientific">Coniosporium uncinatum</name>
    <dbReference type="NCBI Taxonomy" id="93489"/>
    <lineage>
        <taxon>Eukaryota</taxon>
        <taxon>Fungi</taxon>
        <taxon>Dikarya</taxon>
        <taxon>Ascomycota</taxon>
        <taxon>Pezizomycotina</taxon>
        <taxon>Dothideomycetes</taxon>
        <taxon>Dothideomycetes incertae sedis</taxon>
        <taxon>Coniosporium</taxon>
    </lineage>
</organism>
<reference evidence="1" key="1">
    <citation type="submission" date="2024-09" db="EMBL/GenBank/DDBJ databases">
        <title>Black Yeasts Isolated from many extreme environments.</title>
        <authorList>
            <person name="Coleine C."/>
            <person name="Stajich J.E."/>
            <person name="Selbmann L."/>
        </authorList>
    </citation>
    <scope>NUCLEOTIDE SEQUENCE</scope>
    <source>
        <strain evidence="1">CCFEE 5737</strain>
    </source>
</reference>
<evidence type="ECO:0000313" key="1">
    <source>
        <dbReference type="EMBL" id="KAK3063332.1"/>
    </source>
</evidence>
<evidence type="ECO:0000313" key="2">
    <source>
        <dbReference type="Proteomes" id="UP001186974"/>
    </source>
</evidence>
<dbReference type="Proteomes" id="UP001186974">
    <property type="component" value="Unassembled WGS sequence"/>
</dbReference>
<keyword evidence="2" id="KW-1185">Reference proteome</keyword>
<dbReference type="EMBL" id="JAWDJW010006892">
    <property type="protein sequence ID" value="KAK3063332.1"/>
    <property type="molecule type" value="Genomic_DNA"/>
</dbReference>